<dbReference type="CDD" id="cd00180">
    <property type="entry name" value="PKc"/>
    <property type="match status" value="1"/>
</dbReference>
<dbReference type="InterPro" id="IPR000719">
    <property type="entry name" value="Prot_kinase_dom"/>
</dbReference>
<dbReference type="SUPFAM" id="SSF56112">
    <property type="entry name" value="Protein kinase-like (PK-like)"/>
    <property type="match status" value="1"/>
</dbReference>
<dbReference type="PANTHER" id="PTHR24348:SF22">
    <property type="entry name" value="NON-SPECIFIC SERINE_THREONINE PROTEIN KINASE"/>
    <property type="match status" value="1"/>
</dbReference>
<gene>
    <name evidence="6" type="ORF">TCAL_10251</name>
</gene>
<accession>A0A553NFZ3</accession>
<dbReference type="GO" id="GO:0010506">
    <property type="term" value="P:regulation of autophagy"/>
    <property type="evidence" value="ECO:0007669"/>
    <property type="project" value="InterPro"/>
</dbReference>
<proteinExistence type="predicted"/>
<dbReference type="STRING" id="6832.A0A553NFZ3"/>
<dbReference type="GO" id="GO:0004674">
    <property type="term" value="F:protein serine/threonine kinase activity"/>
    <property type="evidence" value="ECO:0007669"/>
    <property type="project" value="InterPro"/>
</dbReference>
<evidence type="ECO:0000313" key="7">
    <source>
        <dbReference type="Proteomes" id="UP000318571"/>
    </source>
</evidence>
<dbReference type="OrthoDB" id="6373300at2759"/>
<dbReference type="PROSITE" id="PS50011">
    <property type="entry name" value="PROTEIN_KINASE_DOM"/>
    <property type="match status" value="1"/>
</dbReference>
<dbReference type="GO" id="GO:0000407">
    <property type="term" value="C:phagophore assembly site"/>
    <property type="evidence" value="ECO:0007669"/>
    <property type="project" value="TreeGrafter"/>
</dbReference>
<evidence type="ECO:0000259" key="5">
    <source>
        <dbReference type="PROSITE" id="PS50011"/>
    </source>
</evidence>
<keyword evidence="1" id="KW-0808">Transferase</keyword>
<dbReference type="GO" id="GO:0000045">
    <property type="term" value="P:autophagosome assembly"/>
    <property type="evidence" value="ECO:0007669"/>
    <property type="project" value="TreeGrafter"/>
</dbReference>
<dbReference type="Pfam" id="PF00069">
    <property type="entry name" value="Pkinase"/>
    <property type="match status" value="1"/>
</dbReference>
<keyword evidence="4" id="KW-0067">ATP-binding</keyword>
<evidence type="ECO:0000313" key="6">
    <source>
        <dbReference type="EMBL" id="TRY64289.1"/>
    </source>
</evidence>
<dbReference type="SMART" id="SM00220">
    <property type="entry name" value="S_TKc"/>
    <property type="match status" value="1"/>
</dbReference>
<dbReference type="InterPro" id="IPR045269">
    <property type="entry name" value="Atg1-like"/>
</dbReference>
<dbReference type="AlphaFoldDB" id="A0A553NFZ3"/>
<dbReference type="InterPro" id="IPR011009">
    <property type="entry name" value="Kinase-like_dom_sf"/>
</dbReference>
<keyword evidence="7" id="KW-1185">Reference proteome</keyword>
<keyword evidence="2" id="KW-0547">Nucleotide-binding</keyword>
<dbReference type="EMBL" id="VCGU01000458">
    <property type="protein sequence ID" value="TRY64289.1"/>
    <property type="molecule type" value="Genomic_DNA"/>
</dbReference>
<evidence type="ECO:0000256" key="4">
    <source>
        <dbReference type="ARBA" id="ARBA00022840"/>
    </source>
</evidence>
<dbReference type="PANTHER" id="PTHR24348">
    <property type="entry name" value="SERINE/THREONINE-PROTEIN KINASE UNC-51-RELATED"/>
    <property type="match status" value="1"/>
</dbReference>
<name>A0A553NFZ3_TIGCA</name>
<protein>
    <recommendedName>
        <fullName evidence="5">Protein kinase domain-containing protein</fullName>
    </recommendedName>
</protein>
<dbReference type="GO" id="GO:0005776">
    <property type="term" value="C:autophagosome"/>
    <property type="evidence" value="ECO:0007669"/>
    <property type="project" value="TreeGrafter"/>
</dbReference>
<evidence type="ECO:0000256" key="2">
    <source>
        <dbReference type="ARBA" id="ARBA00022741"/>
    </source>
</evidence>
<comment type="caution">
    <text evidence="6">The sequence shown here is derived from an EMBL/GenBank/DDBJ whole genome shotgun (WGS) entry which is preliminary data.</text>
</comment>
<keyword evidence="3" id="KW-0418">Kinase</keyword>
<dbReference type="Gene3D" id="1.10.510.10">
    <property type="entry name" value="Transferase(Phosphotransferase) domain 1"/>
    <property type="match status" value="1"/>
</dbReference>
<sequence>MSESLDLPILNLSDEFEKIRVLSSPNVANGSFGSVLEVYKAKNPSNVIDILYLAVKKYPQSIPSLSKVYNKSLKDLKHKHLVRIFGETTLSDGLVGLVTEAHPTNLRSLLNKGPEFGKPLAINGIRNVISQVLDGLIYLHMRKVVLIHLKPENVILDSLTPQVTMVDSKVKISDFGFFPEALLSDIKAKGGSNMIYLAPELKKSQPVPKIKPSADIFSCGMITFEMICGRSPRVTDKLSMIPNPTLQDFVRLMVKRNPSERIGAEPIFTHSFLRS</sequence>
<dbReference type="Proteomes" id="UP000318571">
    <property type="component" value="Chromosome 10"/>
</dbReference>
<dbReference type="GO" id="GO:0005829">
    <property type="term" value="C:cytosol"/>
    <property type="evidence" value="ECO:0007669"/>
    <property type="project" value="TreeGrafter"/>
</dbReference>
<dbReference type="GO" id="GO:0005524">
    <property type="term" value="F:ATP binding"/>
    <property type="evidence" value="ECO:0007669"/>
    <property type="project" value="UniProtKB-KW"/>
</dbReference>
<feature type="domain" description="Protein kinase" evidence="5">
    <location>
        <begin position="21"/>
        <end position="273"/>
    </location>
</feature>
<evidence type="ECO:0000256" key="1">
    <source>
        <dbReference type="ARBA" id="ARBA00022679"/>
    </source>
</evidence>
<evidence type="ECO:0000256" key="3">
    <source>
        <dbReference type="ARBA" id="ARBA00022777"/>
    </source>
</evidence>
<dbReference type="GO" id="GO:0016020">
    <property type="term" value="C:membrane"/>
    <property type="evidence" value="ECO:0007669"/>
    <property type="project" value="TreeGrafter"/>
</dbReference>
<organism evidence="6 7">
    <name type="scientific">Tigriopus californicus</name>
    <name type="common">Marine copepod</name>
    <dbReference type="NCBI Taxonomy" id="6832"/>
    <lineage>
        <taxon>Eukaryota</taxon>
        <taxon>Metazoa</taxon>
        <taxon>Ecdysozoa</taxon>
        <taxon>Arthropoda</taxon>
        <taxon>Crustacea</taxon>
        <taxon>Multicrustacea</taxon>
        <taxon>Hexanauplia</taxon>
        <taxon>Copepoda</taxon>
        <taxon>Harpacticoida</taxon>
        <taxon>Harpacticidae</taxon>
        <taxon>Tigriopus</taxon>
    </lineage>
</organism>
<reference evidence="6 7" key="1">
    <citation type="journal article" date="2018" name="Nat. Ecol. Evol.">
        <title>Genomic signatures of mitonuclear coevolution across populations of Tigriopus californicus.</title>
        <authorList>
            <person name="Barreto F.S."/>
            <person name="Watson E.T."/>
            <person name="Lima T.G."/>
            <person name="Willett C.S."/>
            <person name="Edmands S."/>
            <person name="Li W."/>
            <person name="Burton R.S."/>
        </authorList>
    </citation>
    <scope>NUCLEOTIDE SEQUENCE [LARGE SCALE GENOMIC DNA]</scope>
    <source>
        <strain evidence="6 7">San Diego</strain>
    </source>
</reference>